<accession>A0A7C9TL38</accession>
<dbReference type="SUPFAM" id="SSF56935">
    <property type="entry name" value="Porins"/>
    <property type="match status" value="1"/>
</dbReference>
<evidence type="ECO:0000313" key="2">
    <source>
        <dbReference type="EMBL" id="NDY93121.1"/>
    </source>
</evidence>
<proteinExistence type="predicted"/>
<reference evidence="2 3" key="1">
    <citation type="submission" date="2020-02" db="EMBL/GenBank/DDBJ databases">
        <title>Ideonella bacterium strain TBM-1.</title>
        <authorList>
            <person name="Chen W.-M."/>
        </authorList>
    </citation>
    <scope>NUCLEOTIDE SEQUENCE [LARGE SCALE GENOMIC DNA]</scope>
    <source>
        <strain evidence="2 3">TBM-1</strain>
    </source>
</reference>
<gene>
    <name evidence="2" type="ORF">G3A44_18165</name>
</gene>
<dbReference type="AlphaFoldDB" id="A0A7C9TL38"/>
<dbReference type="EMBL" id="JAAGOH010000028">
    <property type="protein sequence ID" value="NDY93121.1"/>
    <property type="molecule type" value="Genomic_DNA"/>
</dbReference>
<sequence length="429" mass="46613">MPLDHLAPVAPPAAPVTSPSLAVLGVWGSALLLPLLGAVPATTGWAQGVAATDPASAPPVGQTAASPPTSAGAAAGTRDPGTFSLSGFGSLVLGRTAGACSAAQLGGTQAGPCTRFVADWAHGGLYQDHWSLQPETRAGLQADWRLAPQLSLTTQLTARTALRRPLQLEWAYATWRLSPDWQLQLGRKRLPLYHYSDFQDVGFAFDTVRPSPDVYGWDVVNYNGLSLAYTHRQGALNLRAELLLGQERSTDNAFLGLFDLRSRTLEWRDIRGLVLEASQDGWSGRLSHLQAQYRQTDASTGTVEVPLGGPPQRFSGLAINRDWGPWALRSEWGQTHRPALHYRARFHLATLGWRDGASTWTAGHNAYQETSLDTGLGTYGHHGWLLAWRRELHPGTAFKLQWDQLHDTSQPSPAVGNAQVFSASYDFIF</sequence>
<evidence type="ECO:0008006" key="4">
    <source>
        <dbReference type="Google" id="ProtNLM"/>
    </source>
</evidence>
<feature type="region of interest" description="Disordered" evidence="1">
    <location>
        <begin position="50"/>
        <end position="78"/>
    </location>
</feature>
<organism evidence="2 3">
    <name type="scientific">Ideonella livida</name>
    <dbReference type="NCBI Taxonomy" id="2707176"/>
    <lineage>
        <taxon>Bacteria</taxon>
        <taxon>Pseudomonadati</taxon>
        <taxon>Pseudomonadota</taxon>
        <taxon>Betaproteobacteria</taxon>
        <taxon>Burkholderiales</taxon>
        <taxon>Sphaerotilaceae</taxon>
        <taxon>Ideonella</taxon>
    </lineage>
</organism>
<keyword evidence="3" id="KW-1185">Reference proteome</keyword>
<feature type="compositionally biased region" description="Low complexity" evidence="1">
    <location>
        <begin position="63"/>
        <end position="76"/>
    </location>
</feature>
<dbReference type="Proteomes" id="UP000484255">
    <property type="component" value="Unassembled WGS sequence"/>
</dbReference>
<name>A0A7C9TL38_9BURK</name>
<evidence type="ECO:0000313" key="3">
    <source>
        <dbReference type="Proteomes" id="UP000484255"/>
    </source>
</evidence>
<comment type="caution">
    <text evidence="2">The sequence shown here is derived from an EMBL/GenBank/DDBJ whole genome shotgun (WGS) entry which is preliminary data.</text>
</comment>
<protein>
    <recommendedName>
        <fullName evidence="4">Porin</fullName>
    </recommendedName>
</protein>
<evidence type="ECO:0000256" key="1">
    <source>
        <dbReference type="SAM" id="MobiDB-lite"/>
    </source>
</evidence>
<dbReference type="RefSeq" id="WP_163459173.1">
    <property type="nucleotide sequence ID" value="NZ_JAAGOH010000028.1"/>
</dbReference>